<dbReference type="SUPFAM" id="SSF56784">
    <property type="entry name" value="HAD-like"/>
    <property type="match status" value="1"/>
</dbReference>
<organism evidence="2 3">
    <name type="scientific">Streptomyces xiangluensis</name>
    <dbReference type="NCBI Taxonomy" id="2665720"/>
    <lineage>
        <taxon>Bacteria</taxon>
        <taxon>Bacillati</taxon>
        <taxon>Actinomycetota</taxon>
        <taxon>Actinomycetes</taxon>
        <taxon>Kitasatosporales</taxon>
        <taxon>Streptomycetaceae</taxon>
        <taxon>Streptomyces</taxon>
    </lineage>
</organism>
<dbReference type="EMBL" id="JBHSFG010000055">
    <property type="protein sequence ID" value="MFC4468922.1"/>
    <property type="molecule type" value="Genomic_DNA"/>
</dbReference>
<dbReference type="NCBIfam" id="TIGR01509">
    <property type="entry name" value="HAD-SF-IA-v3"/>
    <property type="match status" value="1"/>
</dbReference>
<proteinExistence type="predicted"/>
<comment type="caution">
    <text evidence="2">The sequence shown here is derived from an EMBL/GenBank/DDBJ whole genome shotgun (WGS) entry which is preliminary data.</text>
</comment>
<evidence type="ECO:0000313" key="2">
    <source>
        <dbReference type="EMBL" id="MFC4468922.1"/>
    </source>
</evidence>
<dbReference type="SFLD" id="SFLDG01129">
    <property type="entry name" value="C1.5:_HAD__Beta-PGM__Phosphata"/>
    <property type="match status" value="1"/>
</dbReference>
<evidence type="ECO:0000313" key="3">
    <source>
        <dbReference type="Proteomes" id="UP001596012"/>
    </source>
</evidence>
<dbReference type="Pfam" id="PF00702">
    <property type="entry name" value="Hydrolase"/>
    <property type="match status" value="1"/>
</dbReference>
<protein>
    <submittedName>
        <fullName evidence="2">HAD family hydrolase</fullName>
        <ecNumber evidence="2">3.1.3.-</ecNumber>
    </submittedName>
</protein>
<dbReference type="InterPro" id="IPR051540">
    <property type="entry name" value="S-2-haloacid_dehalogenase"/>
</dbReference>
<dbReference type="GO" id="GO:0016787">
    <property type="term" value="F:hydrolase activity"/>
    <property type="evidence" value="ECO:0007669"/>
    <property type="project" value="UniProtKB-KW"/>
</dbReference>
<dbReference type="PANTHER" id="PTHR43316:SF3">
    <property type="entry name" value="HALOACID DEHALOGENASE, TYPE II (AFU_ORTHOLOGUE AFUA_2G07750)-RELATED"/>
    <property type="match status" value="1"/>
</dbReference>
<dbReference type="Proteomes" id="UP001596012">
    <property type="component" value="Unassembled WGS sequence"/>
</dbReference>
<accession>A0ABV8YUJ5</accession>
<evidence type="ECO:0000256" key="1">
    <source>
        <dbReference type="ARBA" id="ARBA00022801"/>
    </source>
</evidence>
<dbReference type="InterPro" id="IPR006439">
    <property type="entry name" value="HAD-SF_hydro_IA"/>
</dbReference>
<dbReference type="InterPro" id="IPR036412">
    <property type="entry name" value="HAD-like_sf"/>
</dbReference>
<sequence length="238" mass="25171">MTGQPRSPRPAWAGIRGISFDLGGTLVRPEAQPTTGQVAQLLGISLPEARTLMEQKAKRHRISPGELAGELAAAFQRPDLVGQLTYVLERARRRAAEPDVYDDVRPTLAALREQGLALFAMTNSLGSSIPKQTPAAFRDLTQVLYSAETGAVKPEPAAFAALEAASGLSPQELLHVGNSQRADVDGAAAAGWHTAWLNRSRADIAVPSGTVCLHTLTPLPLLLSAPSAPVPARNSEAH</sequence>
<dbReference type="InterPro" id="IPR023214">
    <property type="entry name" value="HAD_sf"/>
</dbReference>
<dbReference type="PRINTS" id="PR00413">
    <property type="entry name" value="HADHALOGNASE"/>
</dbReference>
<gene>
    <name evidence="2" type="ORF">ACFPH6_31100</name>
</gene>
<reference evidence="3" key="1">
    <citation type="journal article" date="2019" name="Int. J. Syst. Evol. Microbiol.">
        <title>The Global Catalogue of Microorganisms (GCM) 10K type strain sequencing project: providing services to taxonomists for standard genome sequencing and annotation.</title>
        <authorList>
            <consortium name="The Broad Institute Genomics Platform"/>
            <consortium name="The Broad Institute Genome Sequencing Center for Infectious Disease"/>
            <person name="Wu L."/>
            <person name="Ma J."/>
        </authorList>
    </citation>
    <scope>NUCLEOTIDE SEQUENCE [LARGE SCALE GENOMIC DNA]</scope>
    <source>
        <strain evidence="3">DT43</strain>
    </source>
</reference>
<keyword evidence="3" id="KW-1185">Reference proteome</keyword>
<dbReference type="RefSeq" id="WP_386347117.1">
    <property type="nucleotide sequence ID" value="NZ_JBHSFG010000055.1"/>
</dbReference>
<dbReference type="PANTHER" id="PTHR43316">
    <property type="entry name" value="HYDROLASE, HALOACID DELAHOGENASE-RELATED"/>
    <property type="match status" value="1"/>
</dbReference>
<dbReference type="EC" id="3.1.3.-" evidence="2"/>
<dbReference type="SFLD" id="SFLDS00003">
    <property type="entry name" value="Haloacid_Dehalogenase"/>
    <property type="match status" value="1"/>
</dbReference>
<keyword evidence="1 2" id="KW-0378">Hydrolase</keyword>
<dbReference type="Gene3D" id="3.40.50.1000">
    <property type="entry name" value="HAD superfamily/HAD-like"/>
    <property type="match status" value="1"/>
</dbReference>
<name>A0ABV8YUJ5_9ACTN</name>